<dbReference type="RefSeq" id="WP_109685204.1">
    <property type="nucleotide sequence ID" value="NZ_QGDN01000001.1"/>
</dbReference>
<keyword evidence="3" id="KW-1185">Reference proteome</keyword>
<dbReference type="AlphaFoldDB" id="A0A2Y8ZRK9"/>
<gene>
    <name evidence="2" type="ORF">SAMN04489750_1857</name>
</gene>
<dbReference type="InterPro" id="IPR011528">
    <property type="entry name" value="NERD"/>
</dbReference>
<name>A0A2Y8ZRK9_9MICO</name>
<protein>
    <submittedName>
        <fullName evidence="2">Nuclease-related domain-containing protein</fullName>
    </submittedName>
</protein>
<organism evidence="2 3">
    <name type="scientific">Branchiibius hedensis</name>
    <dbReference type="NCBI Taxonomy" id="672460"/>
    <lineage>
        <taxon>Bacteria</taxon>
        <taxon>Bacillati</taxon>
        <taxon>Actinomycetota</taxon>
        <taxon>Actinomycetes</taxon>
        <taxon>Micrococcales</taxon>
        <taxon>Dermacoccaceae</taxon>
        <taxon>Branchiibius</taxon>
    </lineage>
</organism>
<evidence type="ECO:0000313" key="2">
    <source>
        <dbReference type="EMBL" id="SSA34534.1"/>
    </source>
</evidence>
<evidence type="ECO:0000313" key="3">
    <source>
        <dbReference type="Proteomes" id="UP000250028"/>
    </source>
</evidence>
<proteinExistence type="predicted"/>
<dbReference type="Proteomes" id="UP000250028">
    <property type="component" value="Unassembled WGS sequence"/>
</dbReference>
<reference evidence="3" key="1">
    <citation type="submission" date="2016-10" db="EMBL/GenBank/DDBJ databases">
        <authorList>
            <person name="Varghese N."/>
            <person name="Submissions S."/>
        </authorList>
    </citation>
    <scope>NUCLEOTIDE SEQUENCE [LARGE SCALE GENOMIC DNA]</scope>
    <source>
        <strain evidence="3">DSM 22951</strain>
    </source>
</reference>
<dbReference type="EMBL" id="UESZ01000001">
    <property type="protein sequence ID" value="SSA34534.1"/>
    <property type="molecule type" value="Genomic_DNA"/>
</dbReference>
<sequence>MVTTIYGVPGGGLDAGFSGQKVTSRHAIAAAAKAERDTAEILNRIAGVNGAVVLHDVKIPGKYSANIDHIVVTGSSLHLVDSKAWASGFLWTWGGKTRRGTRRFASCDKGTMKLADDMLRAYLMSRAVRFESIYSTVVVWPSSRDGQVSTWAARFPHARLIHSGKLDRLASGWVRRSAPAEERIVAALVPLLVTKPRPSGHDAAGLAQALVNPESW</sequence>
<feature type="domain" description="NERD" evidence="1">
    <location>
        <begin position="32"/>
        <end position="99"/>
    </location>
</feature>
<dbReference type="OrthoDB" id="4246706at2"/>
<dbReference type="Pfam" id="PF08378">
    <property type="entry name" value="NERD"/>
    <property type="match status" value="1"/>
</dbReference>
<evidence type="ECO:0000259" key="1">
    <source>
        <dbReference type="Pfam" id="PF08378"/>
    </source>
</evidence>
<accession>A0A2Y8ZRK9</accession>